<dbReference type="GO" id="GO:0005524">
    <property type="term" value="F:ATP binding"/>
    <property type="evidence" value="ECO:0007669"/>
    <property type="project" value="UniProtKB-UniRule"/>
</dbReference>
<gene>
    <name evidence="9" type="ORF">PGTUg99_020586</name>
</gene>
<dbReference type="SMART" id="SM00220">
    <property type="entry name" value="S_TKc"/>
    <property type="match status" value="1"/>
</dbReference>
<dbReference type="FunFam" id="1.10.510.10:FF:001024">
    <property type="entry name" value="AGC protein kinase"/>
    <property type="match status" value="1"/>
</dbReference>
<feature type="compositionally biased region" description="Low complexity" evidence="7">
    <location>
        <begin position="23"/>
        <end position="33"/>
    </location>
</feature>
<feature type="binding site" evidence="6">
    <location>
        <position position="75"/>
    </location>
    <ligand>
        <name>ATP</name>
        <dbReference type="ChEBI" id="CHEBI:30616"/>
    </ligand>
</feature>
<dbReference type="PANTHER" id="PTHR24351">
    <property type="entry name" value="RIBOSOMAL PROTEIN S6 KINASE"/>
    <property type="match status" value="1"/>
</dbReference>
<dbReference type="PROSITE" id="PS00107">
    <property type="entry name" value="PROTEIN_KINASE_ATP"/>
    <property type="match status" value="1"/>
</dbReference>
<evidence type="ECO:0000256" key="7">
    <source>
        <dbReference type="SAM" id="MobiDB-lite"/>
    </source>
</evidence>
<evidence type="ECO:0000313" key="10">
    <source>
        <dbReference type="Proteomes" id="UP000325313"/>
    </source>
</evidence>
<dbReference type="Gene3D" id="1.10.510.10">
    <property type="entry name" value="Transferase(Phosphotransferase) domain 1"/>
    <property type="match status" value="1"/>
</dbReference>
<evidence type="ECO:0000256" key="3">
    <source>
        <dbReference type="ARBA" id="ARBA00022741"/>
    </source>
</evidence>
<evidence type="ECO:0000313" key="9">
    <source>
        <dbReference type="EMBL" id="KAA1115911.1"/>
    </source>
</evidence>
<reference evidence="9 10" key="1">
    <citation type="submission" date="2019-05" db="EMBL/GenBank/DDBJ databases">
        <title>Emergence of the Ug99 lineage of the wheat stem rust pathogen through somatic hybridization.</title>
        <authorList>
            <person name="Li F."/>
            <person name="Upadhyaya N.M."/>
            <person name="Sperschneider J."/>
            <person name="Matny O."/>
            <person name="Nguyen-Phuc H."/>
            <person name="Mago R."/>
            <person name="Raley C."/>
            <person name="Miller M.E."/>
            <person name="Silverstein K.A.T."/>
            <person name="Henningsen E."/>
            <person name="Hirsch C.D."/>
            <person name="Visser B."/>
            <person name="Pretorius Z.A."/>
            <person name="Steffenson B.J."/>
            <person name="Schwessinger B."/>
            <person name="Dodds P.N."/>
            <person name="Figueroa M."/>
        </authorList>
    </citation>
    <scope>NUCLEOTIDE SEQUENCE [LARGE SCALE GENOMIC DNA]</scope>
    <source>
        <strain evidence="9 10">Ug99</strain>
    </source>
</reference>
<keyword evidence="1" id="KW-0723">Serine/threonine-protein kinase</keyword>
<feature type="compositionally biased region" description="Low complexity" evidence="7">
    <location>
        <begin position="411"/>
        <end position="426"/>
    </location>
</feature>
<dbReference type="GO" id="GO:0004674">
    <property type="term" value="F:protein serine/threonine kinase activity"/>
    <property type="evidence" value="ECO:0007669"/>
    <property type="project" value="UniProtKB-KW"/>
</dbReference>
<protein>
    <recommendedName>
        <fullName evidence="8">Protein kinase domain-containing protein</fullName>
    </recommendedName>
</protein>
<evidence type="ECO:0000256" key="2">
    <source>
        <dbReference type="ARBA" id="ARBA00022679"/>
    </source>
</evidence>
<evidence type="ECO:0000256" key="6">
    <source>
        <dbReference type="PROSITE-ProRule" id="PRU10141"/>
    </source>
</evidence>
<organism evidence="9 10">
    <name type="scientific">Puccinia graminis f. sp. tritici</name>
    <dbReference type="NCBI Taxonomy" id="56615"/>
    <lineage>
        <taxon>Eukaryota</taxon>
        <taxon>Fungi</taxon>
        <taxon>Dikarya</taxon>
        <taxon>Basidiomycota</taxon>
        <taxon>Pucciniomycotina</taxon>
        <taxon>Pucciniomycetes</taxon>
        <taxon>Pucciniales</taxon>
        <taxon>Pucciniaceae</taxon>
        <taxon>Puccinia</taxon>
    </lineage>
</organism>
<accession>A0A5B0QRM3</accession>
<dbReference type="SUPFAM" id="SSF56112">
    <property type="entry name" value="Protein kinase-like (PK-like)"/>
    <property type="match status" value="1"/>
</dbReference>
<dbReference type="AlphaFoldDB" id="A0A5B0QRM3"/>
<dbReference type="Pfam" id="PF00069">
    <property type="entry name" value="Pkinase"/>
    <property type="match status" value="1"/>
</dbReference>
<keyword evidence="4" id="KW-0418">Kinase</keyword>
<evidence type="ECO:0000256" key="1">
    <source>
        <dbReference type="ARBA" id="ARBA00022527"/>
    </source>
</evidence>
<dbReference type="InterPro" id="IPR011009">
    <property type="entry name" value="Kinase-like_dom_sf"/>
</dbReference>
<feature type="region of interest" description="Disordered" evidence="7">
    <location>
        <begin position="15"/>
        <end position="36"/>
    </location>
</feature>
<keyword evidence="5 6" id="KW-0067">ATP-binding</keyword>
<dbReference type="PROSITE" id="PS50011">
    <property type="entry name" value="PROTEIN_KINASE_DOM"/>
    <property type="match status" value="1"/>
</dbReference>
<keyword evidence="3 6" id="KW-0547">Nucleotide-binding</keyword>
<feature type="domain" description="Protein kinase" evidence="8">
    <location>
        <begin position="41"/>
        <end position="321"/>
    </location>
</feature>
<evidence type="ECO:0000259" key="8">
    <source>
        <dbReference type="PROSITE" id="PS50011"/>
    </source>
</evidence>
<dbReference type="InterPro" id="IPR000719">
    <property type="entry name" value="Prot_kinase_dom"/>
</dbReference>
<sequence>MKNTYNFPKMNSKNVESIGIGRTPTTTPTKTKPSGWGTKEYEMIRKIGEGSTSEVWLVRRKKKLVEGMDEMCALKAIRLSGTKEEDGTGCEPPLPAHTTTPTMGIGKMVANELASLHRLDRSFPFIVHLCGPERSGGPGWFLVPLEYVSGGNLYEHVLEFGALGETRSRLYAAELGCTLDYLHANRIIFRDLKTENILLGSDGHLKLTDFGLSTMPAQGRATTICGTPHTIAPEIVRREEYDHRVDWYSLGACLFECLTGHAPFASLSTDLSALLHSIIHREPRLPKQLSSTCRALLVDLLAKDPNRRISSVDQLLNHPWFTNLSTPFTKEHILKKSFQPSCLPIPSPHRLSKSSFPTPTSSSSTTSSSSSSQSFSVSSHSFSDSASSSASSTLSEDDHNPSSDSSALVNHHLFLPPHSPSSSLNL</sequence>
<evidence type="ECO:0000256" key="4">
    <source>
        <dbReference type="ARBA" id="ARBA00022777"/>
    </source>
</evidence>
<comment type="caution">
    <text evidence="9">The sequence shown here is derived from an EMBL/GenBank/DDBJ whole genome shotgun (WGS) entry which is preliminary data.</text>
</comment>
<dbReference type="EMBL" id="VDEP01000271">
    <property type="protein sequence ID" value="KAA1115911.1"/>
    <property type="molecule type" value="Genomic_DNA"/>
</dbReference>
<dbReference type="Proteomes" id="UP000325313">
    <property type="component" value="Unassembled WGS sequence"/>
</dbReference>
<feature type="region of interest" description="Disordered" evidence="7">
    <location>
        <begin position="349"/>
        <end position="426"/>
    </location>
</feature>
<evidence type="ECO:0000256" key="5">
    <source>
        <dbReference type="ARBA" id="ARBA00022840"/>
    </source>
</evidence>
<dbReference type="InterPro" id="IPR017441">
    <property type="entry name" value="Protein_kinase_ATP_BS"/>
</dbReference>
<feature type="compositionally biased region" description="Low complexity" evidence="7">
    <location>
        <begin position="353"/>
        <end position="394"/>
    </location>
</feature>
<proteinExistence type="predicted"/>
<name>A0A5B0QRM3_PUCGR</name>
<keyword evidence="2" id="KW-0808">Transferase</keyword>